<comment type="caution">
    <text evidence="1">The sequence shown here is derived from an EMBL/GenBank/DDBJ whole genome shotgun (WGS) entry which is preliminary data.</text>
</comment>
<keyword evidence="2" id="KW-1185">Reference proteome</keyword>
<reference evidence="1 2" key="1">
    <citation type="journal article" date="2022" name="Plant J.">
        <title>Chromosome-level genome of Camellia lanceoleosa provides a valuable resource for understanding genome evolution and self-incompatibility.</title>
        <authorList>
            <person name="Gong W."/>
            <person name="Xiao S."/>
            <person name="Wang L."/>
            <person name="Liao Z."/>
            <person name="Chang Y."/>
            <person name="Mo W."/>
            <person name="Hu G."/>
            <person name="Li W."/>
            <person name="Zhao G."/>
            <person name="Zhu H."/>
            <person name="Hu X."/>
            <person name="Ji K."/>
            <person name="Xiang X."/>
            <person name="Song Q."/>
            <person name="Yuan D."/>
            <person name="Jin S."/>
            <person name="Zhang L."/>
        </authorList>
    </citation>
    <scope>NUCLEOTIDE SEQUENCE [LARGE SCALE GENOMIC DNA]</scope>
    <source>
        <strain evidence="1">SQ_2022a</strain>
    </source>
</reference>
<dbReference type="EMBL" id="CM045759">
    <property type="protein sequence ID" value="KAI8017325.1"/>
    <property type="molecule type" value="Genomic_DNA"/>
</dbReference>
<protein>
    <submittedName>
        <fullName evidence="1">Uncharacterized protein</fullName>
    </submittedName>
</protein>
<organism evidence="1 2">
    <name type="scientific">Camellia lanceoleosa</name>
    <dbReference type="NCBI Taxonomy" id="1840588"/>
    <lineage>
        <taxon>Eukaryota</taxon>
        <taxon>Viridiplantae</taxon>
        <taxon>Streptophyta</taxon>
        <taxon>Embryophyta</taxon>
        <taxon>Tracheophyta</taxon>
        <taxon>Spermatophyta</taxon>
        <taxon>Magnoliopsida</taxon>
        <taxon>eudicotyledons</taxon>
        <taxon>Gunneridae</taxon>
        <taxon>Pentapetalae</taxon>
        <taxon>asterids</taxon>
        <taxon>Ericales</taxon>
        <taxon>Theaceae</taxon>
        <taxon>Camellia</taxon>
    </lineage>
</organism>
<dbReference type="Proteomes" id="UP001060215">
    <property type="component" value="Chromosome 2"/>
</dbReference>
<proteinExistence type="predicted"/>
<evidence type="ECO:0000313" key="1">
    <source>
        <dbReference type="EMBL" id="KAI8017325.1"/>
    </source>
</evidence>
<accession>A0ACC0HY05</accession>
<gene>
    <name evidence="1" type="ORF">LOK49_LG04G00390</name>
</gene>
<evidence type="ECO:0000313" key="2">
    <source>
        <dbReference type="Proteomes" id="UP001060215"/>
    </source>
</evidence>
<name>A0ACC0HY05_9ERIC</name>
<sequence>MDRCSNPRFSMGNRGYDRFKEPKVAEKYRMVYRNRTVKCEGNVVMDDFVHLGLKQMFEERGWLEICQGHEFATKELVREFYSNLYDWNHEKVSAKGYLRGLRFEFTPDTIATVYHLHRGPNSGFPYAEDDLPSARTVVQELCCSEYNGGDKVSHQEMTLKARMLDKIVASSIIIPSSYTSNPSADTTLILYALFSGVQIDLAYCMWDAIFRVAWCPNGTEGLPFGSFITRWARSMGVPIGPDEEKQAKNQTINKQTERFSLAYVSRRDDTPTDVHQEVKGIVDLESPIEELMTDIKDGISALHNDMVKFWAKFPGLVDALRHDMGLHPGQRCSLAYVPRRDDVKQEVRGGLDVAPQSTIQELMTSIQAGLLVLHNDLVEFWAEFRGEIDALRRDKGLSPRQRFNLKYVPRIDDTLVDMQPTVPELLTCIQVGFAALRNGHDEFVAEFQVEIDALRDDMGLPPG</sequence>